<dbReference type="Proteomes" id="UP001501319">
    <property type="component" value="Unassembled WGS sequence"/>
</dbReference>
<reference evidence="8" key="1">
    <citation type="journal article" date="2019" name="Int. J. Syst. Evol. Microbiol.">
        <title>The Global Catalogue of Microorganisms (GCM) 10K type strain sequencing project: providing services to taxonomists for standard genome sequencing and annotation.</title>
        <authorList>
            <consortium name="The Broad Institute Genomics Platform"/>
            <consortium name="The Broad Institute Genome Sequencing Center for Infectious Disease"/>
            <person name="Wu L."/>
            <person name="Ma J."/>
        </authorList>
    </citation>
    <scope>NUCLEOTIDE SEQUENCE [LARGE SCALE GENOMIC DNA]</scope>
    <source>
        <strain evidence="8">JCM 14306</strain>
    </source>
</reference>
<feature type="transmembrane region" description="Helical" evidence="5">
    <location>
        <begin position="20"/>
        <end position="38"/>
    </location>
</feature>
<evidence type="ECO:0000313" key="7">
    <source>
        <dbReference type="EMBL" id="GAA1640011.1"/>
    </source>
</evidence>
<keyword evidence="2 5" id="KW-0812">Transmembrane</keyword>
<evidence type="ECO:0000256" key="5">
    <source>
        <dbReference type="SAM" id="Phobius"/>
    </source>
</evidence>
<feature type="transmembrane region" description="Helical" evidence="5">
    <location>
        <begin position="50"/>
        <end position="72"/>
    </location>
</feature>
<evidence type="ECO:0000256" key="4">
    <source>
        <dbReference type="ARBA" id="ARBA00023136"/>
    </source>
</evidence>
<dbReference type="EMBL" id="BAAANE010000005">
    <property type="protein sequence ID" value="GAA1640011.1"/>
    <property type="molecule type" value="Genomic_DNA"/>
</dbReference>
<evidence type="ECO:0000313" key="8">
    <source>
        <dbReference type="Proteomes" id="UP001501319"/>
    </source>
</evidence>
<evidence type="ECO:0000256" key="2">
    <source>
        <dbReference type="ARBA" id="ARBA00022692"/>
    </source>
</evidence>
<evidence type="ECO:0000256" key="1">
    <source>
        <dbReference type="ARBA" id="ARBA00004127"/>
    </source>
</evidence>
<evidence type="ECO:0000256" key="3">
    <source>
        <dbReference type="ARBA" id="ARBA00022989"/>
    </source>
</evidence>
<feature type="domain" description="DUF202" evidence="6">
    <location>
        <begin position="6"/>
        <end position="73"/>
    </location>
</feature>
<name>A0ABP4R999_9ACTN</name>
<proteinExistence type="predicted"/>
<keyword evidence="4 5" id="KW-0472">Membrane</keyword>
<feature type="transmembrane region" description="Helical" evidence="5">
    <location>
        <begin position="84"/>
        <end position="104"/>
    </location>
</feature>
<comment type="caution">
    <text evidence="7">The sequence shown here is derived from an EMBL/GenBank/DDBJ whole genome shotgun (WGS) entry which is preliminary data.</text>
</comment>
<comment type="subcellular location">
    <subcellularLocation>
        <location evidence="1">Endomembrane system</location>
        <topology evidence="1">Multi-pass membrane protein</topology>
    </subcellularLocation>
</comment>
<sequence>MSTPSGLQPERTLLAWRRTALGLVANGVLLLASGLGGSDDRGASDVRLGLGIVVTALALFCWAAVSAVYRRAMRFPGGLGSDRVLKVAAGLVLLVGLFDLYAVVTR</sequence>
<evidence type="ECO:0000259" key="6">
    <source>
        <dbReference type="Pfam" id="PF02656"/>
    </source>
</evidence>
<keyword evidence="8" id="KW-1185">Reference proteome</keyword>
<organism evidence="7 8">
    <name type="scientific">Kribbella alba</name>
    <dbReference type="NCBI Taxonomy" id="190197"/>
    <lineage>
        <taxon>Bacteria</taxon>
        <taxon>Bacillati</taxon>
        <taxon>Actinomycetota</taxon>
        <taxon>Actinomycetes</taxon>
        <taxon>Propionibacteriales</taxon>
        <taxon>Kribbellaceae</taxon>
        <taxon>Kribbella</taxon>
    </lineage>
</organism>
<gene>
    <name evidence="7" type="ORF">GCM10009744_32100</name>
</gene>
<dbReference type="Pfam" id="PF02656">
    <property type="entry name" value="DUF202"/>
    <property type="match status" value="1"/>
</dbReference>
<accession>A0ABP4R999</accession>
<dbReference type="InterPro" id="IPR003807">
    <property type="entry name" value="DUF202"/>
</dbReference>
<keyword evidence="3 5" id="KW-1133">Transmembrane helix</keyword>
<protein>
    <recommendedName>
        <fullName evidence="6">DUF202 domain-containing protein</fullName>
    </recommendedName>
</protein>
<dbReference type="RefSeq" id="WP_344112250.1">
    <property type="nucleotide sequence ID" value="NZ_BAAANE010000005.1"/>
</dbReference>